<dbReference type="PANTHER" id="PTHR10978:SF5">
    <property type="entry name" value="SUCCINATE DEHYDROGENASE CYTOCHROME B560 SUBUNIT, MITOCHONDRIAL"/>
    <property type="match status" value="1"/>
</dbReference>
<dbReference type="PROSITE" id="PS01001">
    <property type="entry name" value="SDH_CYT_2"/>
    <property type="match status" value="1"/>
</dbReference>
<dbReference type="Gene3D" id="1.20.1300.10">
    <property type="entry name" value="Fumarate reductase/succinate dehydrogenase, transmembrane subunit"/>
    <property type="match status" value="1"/>
</dbReference>
<dbReference type="PANTHER" id="PTHR10978">
    <property type="entry name" value="SUCCINATE DEHYDROGENASE CYTOCHROME B560 SUBUNIT"/>
    <property type="match status" value="1"/>
</dbReference>
<reference evidence="10" key="1">
    <citation type="submission" date="2019-02" db="EMBL/GenBank/DDBJ databases">
        <title>Genome of the parasitoid wasp Diachasma alloeum, an emerging model for ecological speciation and transitions to asexual reproduction.</title>
        <authorList>
            <person name="Robertson H.M."/>
            <person name="Walden K.K."/>
            <person name="Tvedte E.S."/>
            <person name="Hood G.R."/>
            <person name="Feder J.L."/>
            <person name="Forbes A.A."/>
            <person name="Logsdon J.M."/>
            <person name="Mcelroy K.E."/>
        </authorList>
    </citation>
    <scope>NUCLEOTIDE SEQUENCE [LARGE SCALE GENOMIC DNA]</scope>
    <source>
        <strain evidence="10">Michigan</strain>
    </source>
</reference>
<dbReference type="PROSITE" id="PS01000">
    <property type="entry name" value="SDH_CYT_1"/>
    <property type="match status" value="1"/>
</dbReference>
<comment type="subcellular location">
    <subcellularLocation>
        <location evidence="1">Membrane</location>
        <topology evidence="1">Multi-pass membrane protein</topology>
    </subcellularLocation>
</comment>
<sequence>MALSYTRLFCQRGLNVGQLKGILGPSSSVGMPSTLSRCAAVQACESYVEKNKRLKRPMSPHLTIYKPQLTSMLSITHRGTGMALAFYATGAGAASLFLPGGVNCVIDSIAAMSLASPILFLLKFAVAWPATYHYLNGIRHLGWDMGQFLTIKQVYSTGWTVLGLSVISAFILSAMF</sequence>
<evidence type="ECO:0000256" key="2">
    <source>
        <dbReference type="ARBA" id="ARBA00005163"/>
    </source>
</evidence>
<evidence type="ECO:0000313" key="11">
    <source>
        <dbReference type="Proteomes" id="UP000297026"/>
    </source>
</evidence>
<dbReference type="GO" id="GO:0005739">
    <property type="term" value="C:mitochondrion"/>
    <property type="evidence" value="ECO:0007669"/>
    <property type="project" value="GOC"/>
</dbReference>
<dbReference type="OrthoDB" id="588261at2759"/>
<evidence type="ECO:0000256" key="3">
    <source>
        <dbReference type="ARBA" id="ARBA00022617"/>
    </source>
</evidence>
<proteinExistence type="predicted"/>
<gene>
    <name evidence="10" type="primary">SDHC</name>
    <name evidence="10" type="ORF">DALL_DALL000276</name>
</gene>
<evidence type="ECO:0000313" key="10">
    <source>
        <dbReference type="EMBL" id="THK33092.1"/>
    </source>
</evidence>
<dbReference type="InterPro" id="IPR014314">
    <property type="entry name" value="Succ_DH_cytb556"/>
</dbReference>
<dbReference type="InterPro" id="IPR000701">
    <property type="entry name" value="SuccDH_FuR_B_TM-su"/>
</dbReference>
<dbReference type="CDD" id="cd03499">
    <property type="entry name" value="SQR_TypeC_SdhC"/>
    <property type="match status" value="1"/>
</dbReference>
<comment type="pathway">
    <text evidence="2">Carbohydrate metabolism; tricarboxylic acid cycle.</text>
</comment>
<keyword evidence="5" id="KW-0479">Metal-binding</keyword>
<dbReference type="Proteomes" id="UP000297026">
    <property type="component" value="Unassembled WGS sequence"/>
</dbReference>
<evidence type="ECO:0000256" key="1">
    <source>
        <dbReference type="ARBA" id="ARBA00004141"/>
    </source>
</evidence>
<dbReference type="InterPro" id="IPR018495">
    <property type="entry name" value="Succ_DH_cyt_bsu_CS"/>
</dbReference>
<dbReference type="GO" id="GO:0006099">
    <property type="term" value="P:tricarboxylic acid cycle"/>
    <property type="evidence" value="ECO:0007669"/>
    <property type="project" value="InterPro"/>
</dbReference>
<keyword evidence="6 9" id="KW-1133">Transmembrane helix</keyword>
<organism evidence="10 11">
    <name type="scientific">Diachasma alloeum</name>
    <dbReference type="NCBI Taxonomy" id="454923"/>
    <lineage>
        <taxon>Eukaryota</taxon>
        <taxon>Metazoa</taxon>
        <taxon>Ecdysozoa</taxon>
        <taxon>Arthropoda</taxon>
        <taxon>Hexapoda</taxon>
        <taxon>Insecta</taxon>
        <taxon>Pterygota</taxon>
        <taxon>Neoptera</taxon>
        <taxon>Endopterygota</taxon>
        <taxon>Hymenoptera</taxon>
        <taxon>Apocrita</taxon>
        <taxon>Ichneumonoidea</taxon>
        <taxon>Braconidae</taxon>
        <taxon>Opiinae</taxon>
        <taxon>Diachasma</taxon>
    </lineage>
</organism>
<name>A0A4E0RK15_9HYME</name>
<dbReference type="SUPFAM" id="SSF81343">
    <property type="entry name" value="Fumarate reductase respiratory complex transmembrane subunits"/>
    <property type="match status" value="1"/>
</dbReference>
<protein>
    <submittedName>
        <fullName evidence="10">Cytochrome B560 subunit, succinate dehydrogenase</fullName>
    </submittedName>
</protein>
<evidence type="ECO:0000256" key="8">
    <source>
        <dbReference type="ARBA" id="ARBA00023136"/>
    </source>
</evidence>
<evidence type="ECO:0000256" key="7">
    <source>
        <dbReference type="ARBA" id="ARBA00023004"/>
    </source>
</evidence>
<keyword evidence="8 9" id="KW-0472">Membrane</keyword>
<feature type="transmembrane region" description="Helical" evidence="9">
    <location>
        <begin position="114"/>
        <end position="135"/>
    </location>
</feature>
<dbReference type="GeneID" id="107040308"/>
<dbReference type="InterPro" id="IPR034804">
    <property type="entry name" value="SQR/QFR_C/D"/>
</dbReference>
<dbReference type="GO" id="GO:0009055">
    <property type="term" value="F:electron transfer activity"/>
    <property type="evidence" value="ECO:0007669"/>
    <property type="project" value="InterPro"/>
</dbReference>
<dbReference type="FunFam" id="1.20.1300.10:FF:000011">
    <property type="entry name" value="Succinate dehydrogenase cytochrome b560 subunit"/>
    <property type="match status" value="1"/>
</dbReference>
<keyword evidence="7" id="KW-0408">Iron</keyword>
<feature type="transmembrane region" description="Helical" evidence="9">
    <location>
        <begin position="156"/>
        <end position="175"/>
    </location>
</feature>
<dbReference type="NCBIfam" id="TIGR02970">
    <property type="entry name" value="succ_dehyd_cytB"/>
    <property type="match status" value="1"/>
</dbReference>
<keyword evidence="11" id="KW-1185">Reference proteome</keyword>
<dbReference type="KEGG" id="dam:107040308"/>
<dbReference type="GO" id="GO:0046872">
    <property type="term" value="F:metal ion binding"/>
    <property type="evidence" value="ECO:0007669"/>
    <property type="project" value="UniProtKB-KW"/>
</dbReference>
<evidence type="ECO:0000256" key="6">
    <source>
        <dbReference type="ARBA" id="ARBA00022989"/>
    </source>
</evidence>
<dbReference type="GO" id="GO:0006121">
    <property type="term" value="P:mitochondrial electron transport, succinate to ubiquinone"/>
    <property type="evidence" value="ECO:0007669"/>
    <property type="project" value="TreeGrafter"/>
</dbReference>
<evidence type="ECO:0000256" key="4">
    <source>
        <dbReference type="ARBA" id="ARBA00022692"/>
    </source>
</evidence>
<accession>A0A4E0RK15</accession>
<keyword evidence="3" id="KW-0349">Heme</keyword>
<dbReference type="EMBL" id="ML158669">
    <property type="protein sequence ID" value="THK33092.1"/>
    <property type="molecule type" value="Genomic_DNA"/>
</dbReference>
<dbReference type="CTD" id="6391"/>
<dbReference type="GO" id="GO:0016020">
    <property type="term" value="C:membrane"/>
    <property type="evidence" value="ECO:0007669"/>
    <property type="project" value="UniProtKB-SubCell"/>
</dbReference>
<keyword evidence="4 9" id="KW-0812">Transmembrane</keyword>
<feature type="transmembrane region" description="Helical" evidence="9">
    <location>
        <begin position="82"/>
        <end position="102"/>
    </location>
</feature>
<evidence type="ECO:0000256" key="5">
    <source>
        <dbReference type="ARBA" id="ARBA00022723"/>
    </source>
</evidence>
<evidence type="ECO:0000256" key="9">
    <source>
        <dbReference type="SAM" id="Phobius"/>
    </source>
</evidence>
<dbReference type="AlphaFoldDB" id="A0A4E0RK15"/>
<dbReference type="Pfam" id="PF01127">
    <property type="entry name" value="Sdh_cyt"/>
    <property type="match status" value="1"/>
</dbReference>